<dbReference type="AlphaFoldDB" id="A0A4Z1SVT8"/>
<dbReference type="GO" id="GO:0005737">
    <property type="term" value="C:cytoplasm"/>
    <property type="evidence" value="ECO:0007669"/>
    <property type="project" value="TreeGrafter"/>
</dbReference>
<dbReference type="PROSITE" id="PS00107">
    <property type="entry name" value="PROTEIN_KINASE_ATP"/>
    <property type="match status" value="1"/>
</dbReference>
<keyword evidence="3 11" id="KW-0723">Serine/threonine-protein kinase</keyword>
<reference evidence="14 15" key="1">
    <citation type="submission" date="2019-05" db="EMBL/GenBank/DDBJ databases">
        <title>The compact genome of Giardia muris reveals important steps in the evolution of intestinal protozoan parasites.</title>
        <authorList>
            <person name="Xu F."/>
            <person name="Jimenez-Gonzalez A."/>
            <person name="Einarsson E."/>
            <person name="Astvaldsson A."/>
            <person name="Peirasmaki D."/>
            <person name="Eckmann L."/>
            <person name="Andersson J.O."/>
            <person name="Svard S.G."/>
            <person name="Jerlstrom-Hultqvist J."/>
        </authorList>
    </citation>
    <scope>NUCLEOTIDE SEQUENCE [LARGE SCALE GENOMIC DNA]</scope>
    <source>
        <strain evidence="14 15">Roberts-Thomson</strain>
    </source>
</reference>
<sequence>MVYELIRCLGSGSFGHVHLAQDRTAGVYVAIKTVDLDQSTQELGVIQQEVTLMSRLGSPYTIRYLKSWCDESKIRIVMEPGLCSVSDILHVVGSLDERVACYLMYQMVKGVAYLHQSDIFHRDLKCANVLLTDESETQCGVTYLYGRKEGPVPSIIFGVKLCDFGVSTTISASMSKRNTFVGSPYWLAPEIIRSEPYDKSSDIWALGICLYELIYSRPPYADQTVMSAMRNIVNGPSLVDSFTSPPDRPPLSKHCRDFAACCLARDKEQRYTASQLLKHKWFRGIHRAASNEVLSGVFQKYVVASREIEYARTSGPFAIERSNEELGLINSPEETQEHGLRGAPPDGTEPRISVEDGGNYEYLSWSLSSGSSTSDEAMAPHTNRSSSISKNVASSGTKIIADSEVGPEVETGNACTNTVKHLTSPLDN</sequence>
<feature type="compositionally biased region" description="Polar residues" evidence="12">
    <location>
        <begin position="382"/>
        <end position="397"/>
    </location>
</feature>
<dbReference type="OrthoDB" id="275301at2759"/>
<feature type="region of interest" description="Disordered" evidence="12">
    <location>
        <begin position="371"/>
        <end position="412"/>
    </location>
</feature>
<evidence type="ECO:0000256" key="7">
    <source>
        <dbReference type="ARBA" id="ARBA00022840"/>
    </source>
</evidence>
<dbReference type="Proteomes" id="UP000315496">
    <property type="component" value="Chromosome 1"/>
</dbReference>
<dbReference type="VEuPathDB" id="GiardiaDB:GMRT_10309"/>
<keyword evidence="6 14" id="KW-0418">Kinase</keyword>
<keyword evidence="15" id="KW-1185">Reference proteome</keyword>
<dbReference type="SUPFAM" id="SSF56112">
    <property type="entry name" value="Protein kinase-like (PK-like)"/>
    <property type="match status" value="1"/>
</dbReference>
<dbReference type="InterPro" id="IPR008271">
    <property type="entry name" value="Ser/Thr_kinase_AS"/>
</dbReference>
<evidence type="ECO:0000256" key="2">
    <source>
        <dbReference type="ARBA" id="ARBA00012513"/>
    </source>
</evidence>
<dbReference type="SMART" id="SM00220">
    <property type="entry name" value="S_TKc"/>
    <property type="match status" value="1"/>
</dbReference>
<dbReference type="PANTHER" id="PTHR48012:SF10">
    <property type="entry name" value="FI20177P1"/>
    <property type="match status" value="1"/>
</dbReference>
<keyword evidence="4" id="KW-0808">Transferase</keyword>
<dbReference type="EMBL" id="VDLU01000001">
    <property type="protein sequence ID" value="TNJ29884.1"/>
    <property type="molecule type" value="Genomic_DNA"/>
</dbReference>
<evidence type="ECO:0000256" key="9">
    <source>
        <dbReference type="ARBA" id="ARBA00048679"/>
    </source>
</evidence>
<protein>
    <recommendedName>
        <fullName evidence="2">non-specific serine/threonine protein kinase</fullName>
        <ecNumber evidence="2">2.7.11.1</ecNumber>
    </recommendedName>
</protein>
<accession>A0A4Z1SVT8</accession>
<dbReference type="InterPro" id="IPR000719">
    <property type="entry name" value="Prot_kinase_dom"/>
</dbReference>
<keyword evidence="5 10" id="KW-0547">Nucleotide-binding</keyword>
<dbReference type="PROSITE" id="PS50011">
    <property type="entry name" value="PROTEIN_KINASE_DOM"/>
    <property type="match status" value="1"/>
</dbReference>
<evidence type="ECO:0000256" key="11">
    <source>
        <dbReference type="RuleBase" id="RU000304"/>
    </source>
</evidence>
<name>A0A4Z1SVT8_GIAMU</name>
<dbReference type="GO" id="GO:0004674">
    <property type="term" value="F:protein serine/threonine kinase activity"/>
    <property type="evidence" value="ECO:0007669"/>
    <property type="project" value="UniProtKB-KW"/>
</dbReference>
<comment type="catalytic activity">
    <reaction evidence="8">
        <text>L-threonyl-[protein] + ATP = O-phospho-L-threonyl-[protein] + ADP + H(+)</text>
        <dbReference type="Rhea" id="RHEA:46608"/>
        <dbReference type="Rhea" id="RHEA-COMP:11060"/>
        <dbReference type="Rhea" id="RHEA-COMP:11605"/>
        <dbReference type="ChEBI" id="CHEBI:15378"/>
        <dbReference type="ChEBI" id="CHEBI:30013"/>
        <dbReference type="ChEBI" id="CHEBI:30616"/>
        <dbReference type="ChEBI" id="CHEBI:61977"/>
        <dbReference type="ChEBI" id="CHEBI:456216"/>
        <dbReference type="EC" id="2.7.11.1"/>
    </reaction>
</comment>
<feature type="domain" description="Protein kinase" evidence="13">
    <location>
        <begin position="3"/>
        <end position="282"/>
    </location>
</feature>
<evidence type="ECO:0000256" key="5">
    <source>
        <dbReference type="ARBA" id="ARBA00022741"/>
    </source>
</evidence>
<evidence type="ECO:0000256" key="1">
    <source>
        <dbReference type="ARBA" id="ARBA00008874"/>
    </source>
</evidence>
<comment type="similarity">
    <text evidence="1">Belongs to the protein kinase superfamily. STE Ser/Thr protein kinase family. STE20 subfamily.</text>
</comment>
<comment type="caution">
    <text evidence="14">The sequence shown here is derived from an EMBL/GenBank/DDBJ whole genome shotgun (WGS) entry which is preliminary data.</text>
</comment>
<comment type="catalytic activity">
    <reaction evidence="9">
        <text>L-seryl-[protein] + ATP = O-phospho-L-seryl-[protein] + ADP + H(+)</text>
        <dbReference type="Rhea" id="RHEA:17989"/>
        <dbReference type="Rhea" id="RHEA-COMP:9863"/>
        <dbReference type="Rhea" id="RHEA-COMP:11604"/>
        <dbReference type="ChEBI" id="CHEBI:15378"/>
        <dbReference type="ChEBI" id="CHEBI:29999"/>
        <dbReference type="ChEBI" id="CHEBI:30616"/>
        <dbReference type="ChEBI" id="CHEBI:83421"/>
        <dbReference type="ChEBI" id="CHEBI:456216"/>
        <dbReference type="EC" id="2.7.11.1"/>
    </reaction>
</comment>
<dbReference type="GO" id="GO:0005524">
    <property type="term" value="F:ATP binding"/>
    <property type="evidence" value="ECO:0007669"/>
    <property type="project" value="UniProtKB-UniRule"/>
</dbReference>
<evidence type="ECO:0000259" key="13">
    <source>
        <dbReference type="PROSITE" id="PS50011"/>
    </source>
</evidence>
<evidence type="ECO:0000256" key="3">
    <source>
        <dbReference type="ARBA" id="ARBA00022527"/>
    </source>
</evidence>
<evidence type="ECO:0000256" key="4">
    <source>
        <dbReference type="ARBA" id="ARBA00022679"/>
    </source>
</evidence>
<dbReference type="Gene3D" id="1.10.510.10">
    <property type="entry name" value="Transferase(Phosphotransferase) domain 1"/>
    <property type="match status" value="1"/>
</dbReference>
<feature type="binding site" evidence="10">
    <location>
        <position position="32"/>
    </location>
    <ligand>
        <name>ATP</name>
        <dbReference type="ChEBI" id="CHEBI:30616"/>
    </ligand>
</feature>
<evidence type="ECO:0000256" key="10">
    <source>
        <dbReference type="PROSITE-ProRule" id="PRU10141"/>
    </source>
</evidence>
<evidence type="ECO:0000256" key="6">
    <source>
        <dbReference type="ARBA" id="ARBA00022777"/>
    </source>
</evidence>
<dbReference type="Pfam" id="PF00069">
    <property type="entry name" value="Pkinase"/>
    <property type="match status" value="1"/>
</dbReference>
<proteinExistence type="inferred from homology"/>
<evidence type="ECO:0000256" key="8">
    <source>
        <dbReference type="ARBA" id="ARBA00047899"/>
    </source>
</evidence>
<dbReference type="PROSITE" id="PS00108">
    <property type="entry name" value="PROTEIN_KINASE_ST"/>
    <property type="match status" value="1"/>
</dbReference>
<gene>
    <name evidence="14" type="ORF">GMRT_10309</name>
</gene>
<dbReference type="EC" id="2.7.11.1" evidence="2"/>
<dbReference type="InterPro" id="IPR011009">
    <property type="entry name" value="Kinase-like_dom_sf"/>
</dbReference>
<evidence type="ECO:0000313" key="15">
    <source>
        <dbReference type="Proteomes" id="UP000315496"/>
    </source>
</evidence>
<dbReference type="PANTHER" id="PTHR48012">
    <property type="entry name" value="STERILE20-LIKE KINASE, ISOFORM B-RELATED"/>
    <property type="match status" value="1"/>
</dbReference>
<evidence type="ECO:0000256" key="12">
    <source>
        <dbReference type="SAM" id="MobiDB-lite"/>
    </source>
</evidence>
<organism evidence="14 15">
    <name type="scientific">Giardia muris</name>
    <dbReference type="NCBI Taxonomy" id="5742"/>
    <lineage>
        <taxon>Eukaryota</taxon>
        <taxon>Metamonada</taxon>
        <taxon>Diplomonadida</taxon>
        <taxon>Hexamitidae</taxon>
        <taxon>Giardiinae</taxon>
        <taxon>Giardia</taxon>
    </lineage>
</organism>
<dbReference type="InterPro" id="IPR050629">
    <property type="entry name" value="STE20/SPS1-PAK"/>
</dbReference>
<dbReference type="InterPro" id="IPR017441">
    <property type="entry name" value="Protein_kinase_ATP_BS"/>
</dbReference>
<evidence type="ECO:0000313" key="14">
    <source>
        <dbReference type="EMBL" id="TNJ29884.1"/>
    </source>
</evidence>
<dbReference type="Gene3D" id="3.30.200.20">
    <property type="entry name" value="Phosphorylase Kinase, domain 1"/>
    <property type="match status" value="1"/>
</dbReference>
<keyword evidence="7 10" id="KW-0067">ATP-binding</keyword>